<dbReference type="InterPro" id="IPR003783">
    <property type="entry name" value="Regulatory_RecX"/>
</dbReference>
<dbReference type="GO" id="GO:0006282">
    <property type="term" value="P:regulation of DNA repair"/>
    <property type="evidence" value="ECO:0007669"/>
    <property type="project" value="UniProtKB-UniRule"/>
</dbReference>
<evidence type="ECO:0000259" key="8">
    <source>
        <dbReference type="Pfam" id="PF21981"/>
    </source>
</evidence>
<sequence length="192" mass="21020">MSHPTNHRDDHPDTVGDGEDAPEPEGDDPESTARAICHRLLATAPRTRAQLAHALERRGVDADVARSVLDRLGEAGLVDDAAFAGAWVDSRHAGRGLGRERLAGELRRRGVDDGTVNEAVGELAPEQEEATARRLVRRKLDSTRDKPHDTRVRRVMGMLARKGYPAGLSYRVIREELEAEGSSVDLPEPDLD</sequence>
<evidence type="ECO:0000259" key="9">
    <source>
        <dbReference type="Pfam" id="PF21982"/>
    </source>
</evidence>
<dbReference type="Pfam" id="PF02631">
    <property type="entry name" value="RecX_HTH2"/>
    <property type="match status" value="1"/>
</dbReference>
<accession>A0A3N0EEC2</accession>
<dbReference type="Pfam" id="PF21982">
    <property type="entry name" value="RecX_HTH1"/>
    <property type="match status" value="1"/>
</dbReference>
<evidence type="ECO:0000256" key="5">
    <source>
        <dbReference type="HAMAP-Rule" id="MF_01114"/>
    </source>
</evidence>
<dbReference type="InterPro" id="IPR053925">
    <property type="entry name" value="RecX_HTH_3rd"/>
</dbReference>
<feature type="compositionally biased region" description="Acidic residues" evidence="6">
    <location>
        <begin position="16"/>
        <end position="30"/>
    </location>
</feature>
<dbReference type="PANTHER" id="PTHR33602">
    <property type="entry name" value="REGULATORY PROTEIN RECX FAMILY PROTEIN"/>
    <property type="match status" value="1"/>
</dbReference>
<feature type="region of interest" description="Disordered" evidence="6">
    <location>
        <begin position="1"/>
        <end position="33"/>
    </location>
</feature>
<dbReference type="EMBL" id="RJMB01000004">
    <property type="protein sequence ID" value="RNL86184.1"/>
    <property type="molecule type" value="Genomic_DNA"/>
</dbReference>
<evidence type="ECO:0000256" key="3">
    <source>
        <dbReference type="ARBA" id="ARBA00018111"/>
    </source>
</evidence>
<dbReference type="Proteomes" id="UP000269198">
    <property type="component" value="Unassembled WGS sequence"/>
</dbReference>
<dbReference type="RefSeq" id="WP_123200377.1">
    <property type="nucleotide sequence ID" value="NZ_RJMB01000004.1"/>
</dbReference>
<dbReference type="Gene3D" id="1.10.10.10">
    <property type="entry name" value="Winged helix-like DNA-binding domain superfamily/Winged helix DNA-binding domain"/>
    <property type="match status" value="2"/>
</dbReference>
<evidence type="ECO:0000256" key="1">
    <source>
        <dbReference type="ARBA" id="ARBA00004496"/>
    </source>
</evidence>
<dbReference type="OrthoDB" id="5244465at2"/>
<feature type="domain" description="RecX third three-helical" evidence="8">
    <location>
        <begin position="128"/>
        <end position="173"/>
    </location>
</feature>
<keyword evidence="4 5" id="KW-0963">Cytoplasm</keyword>
<name>A0A3N0EEC2_9ACTN</name>
<organism evidence="10 11">
    <name type="scientific">Halostreptopolyspora alba</name>
    <dbReference type="NCBI Taxonomy" id="2487137"/>
    <lineage>
        <taxon>Bacteria</taxon>
        <taxon>Bacillati</taxon>
        <taxon>Actinomycetota</taxon>
        <taxon>Actinomycetes</taxon>
        <taxon>Streptosporangiales</taxon>
        <taxon>Nocardiopsidaceae</taxon>
        <taxon>Halostreptopolyspora</taxon>
    </lineage>
</organism>
<gene>
    <name evidence="5" type="primary">recX</name>
    <name evidence="10" type="ORF">EFW17_06610</name>
</gene>
<evidence type="ECO:0000259" key="7">
    <source>
        <dbReference type="Pfam" id="PF02631"/>
    </source>
</evidence>
<feature type="compositionally biased region" description="Basic and acidic residues" evidence="6">
    <location>
        <begin position="1"/>
        <end position="14"/>
    </location>
</feature>
<keyword evidence="11" id="KW-1185">Reference proteome</keyword>
<comment type="subcellular location">
    <subcellularLocation>
        <location evidence="1 5">Cytoplasm</location>
    </subcellularLocation>
</comment>
<dbReference type="InterPro" id="IPR036388">
    <property type="entry name" value="WH-like_DNA-bd_sf"/>
</dbReference>
<dbReference type="InterPro" id="IPR053926">
    <property type="entry name" value="RecX_HTH_1st"/>
</dbReference>
<evidence type="ECO:0000256" key="4">
    <source>
        <dbReference type="ARBA" id="ARBA00022490"/>
    </source>
</evidence>
<comment type="similarity">
    <text evidence="2 5">Belongs to the RecX family.</text>
</comment>
<feature type="domain" description="RecX first three-helical" evidence="9">
    <location>
        <begin position="33"/>
        <end position="72"/>
    </location>
</feature>
<comment type="function">
    <text evidence="5">Modulates RecA activity.</text>
</comment>
<dbReference type="GO" id="GO:0005737">
    <property type="term" value="C:cytoplasm"/>
    <property type="evidence" value="ECO:0007669"/>
    <property type="project" value="UniProtKB-SubCell"/>
</dbReference>
<dbReference type="PANTHER" id="PTHR33602:SF1">
    <property type="entry name" value="REGULATORY PROTEIN RECX FAMILY PROTEIN"/>
    <property type="match status" value="1"/>
</dbReference>
<comment type="caution">
    <text evidence="10">The sequence shown here is derived from an EMBL/GenBank/DDBJ whole genome shotgun (WGS) entry which is preliminary data.</text>
</comment>
<dbReference type="Pfam" id="PF21981">
    <property type="entry name" value="RecX_HTH3"/>
    <property type="match status" value="1"/>
</dbReference>
<proteinExistence type="inferred from homology"/>
<feature type="domain" description="RecX second three-helical" evidence="7">
    <location>
        <begin position="79"/>
        <end position="119"/>
    </location>
</feature>
<evidence type="ECO:0000256" key="6">
    <source>
        <dbReference type="SAM" id="MobiDB-lite"/>
    </source>
</evidence>
<evidence type="ECO:0000313" key="10">
    <source>
        <dbReference type="EMBL" id="RNL86184.1"/>
    </source>
</evidence>
<evidence type="ECO:0000313" key="11">
    <source>
        <dbReference type="Proteomes" id="UP000269198"/>
    </source>
</evidence>
<dbReference type="InterPro" id="IPR053924">
    <property type="entry name" value="RecX_HTH_2nd"/>
</dbReference>
<protein>
    <recommendedName>
        <fullName evidence="3 5">Regulatory protein RecX</fullName>
    </recommendedName>
</protein>
<dbReference type="HAMAP" id="MF_01114">
    <property type="entry name" value="RecX"/>
    <property type="match status" value="1"/>
</dbReference>
<reference evidence="10 11" key="1">
    <citation type="submission" date="2018-11" db="EMBL/GenBank/DDBJ databases">
        <title>The genome draft of YIM 96095.</title>
        <authorList>
            <person name="Tang S.-K."/>
            <person name="Chunyu W.-X."/>
            <person name="Feng Y.-Z."/>
        </authorList>
    </citation>
    <scope>NUCLEOTIDE SEQUENCE [LARGE SCALE GENOMIC DNA]</scope>
    <source>
        <strain evidence="10 11">YIM 96095</strain>
    </source>
</reference>
<evidence type="ECO:0000256" key="2">
    <source>
        <dbReference type="ARBA" id="ARBA00009695"/>
    </source>
</evidence>
<dbReference type="AlphaFoldDB" id="A0A3N0EEC2"/>